<dbReference type="RefSeq" id="XP_005845861.1">
    <property type="nucleotide sequence ID" value="XM_005845799.1"/>
</dbReference>
<keyword evidence="2" id="KW-0489">Methyltransferase</keyword>
<dbReference type="PANTHER" id="PTHR44942">
    <property type="entry name" value="METHYLTRANSF_11 DOMAIN-CONTAINING PROTEIN"/>
    <property type="match status" value="1"/>
</dbReference>
<organism evidence="6">
    <name type="scientific">Chlorella variabilis</name>
    <name type="common">Green alga</name>
    <dbReference type="NCBI Taxonomy" id="554065"/>
    <lineage>
        <taxon>Eukaryota</taxon>
        <taxon>Viridiplantae</taxon>
        <taxon>Chlorophyta</taxon>
        <taxon>core chlorophytes</taxon>
        <taxon>Trebouxiophyceae</taxon>
        <taxon>Chlorellales</taxon>
        <taxon>Chlorellaceae</taxon>
        <taxon>Chlorella clade</taxon>
        <taxon>Chlorella</taxon>
    </lineage>
</organism>
<dbReference type="Proteomes" id="UP000008141">
    <property type="component" value="Unassembled WGS sequence"/>
</dbReference>
<name>E1ZK82_CHLVA</name>
<reference evidence="5 6" key="1">
    <citation type="journal article" date="2010" name="Plant Cell">
        <title>The Chlorella variabilis NC64A genome reveals adaptation to photosymbiosis, coevolution with viruses, and cryptic sex.</title>
        <authorList>
            <person name="Blanc G."/>
            <person name="Duncan G."/>
            <person name="Agarkova I."/>
            <person name="Borodovsky M."/>
            <person name="Gurnon J."/>
            <person name="Kuo A."/>
            <person name="Lindquist E."/>
            <person name="Lucas S."/>
            <person name="Pangilinan J."/>
            <person name="Polle J."/>
            <person name="Salamov A."/>
            <person name="Terry A."/>
            <person name="Yamada T."/>
            <person name="Dunigan D.D."/>
            <person name="Grigoriev I.V."/>
            <person name="Claverie J.M."/>
            <person name="Van Etten J.L."/>
        </authorList>
    </citation>
    <scope>NUCLEOTIDE SEQUENCE [LARGE SCALE GENOMIC DNA]</scope>
    <source>
        <strain evidence="5 6">NC64A</strain>
    </source>
</reference>
<dbReference type="InterPro" id="IPR051052">
    <property type="entry name" value="Diverse_substrate_MTase"/>
</dbReference>
<dbReference type="GeneID" id="17353058"/>
<comment type="similarity">
    <text evidence="1">Belongs to the methyltransferase superfamily.</text>
</comment>
<keyword evidence="6" id="KW-1185">Reference proteome</keyword>
<dbReference type="Pfam" id="PF08241">
    <property type="entry name" value="Methyltransf_11"/>
    <property type="match status" value="1"/>
</dbReference>
<dbReference type="InterPro" id="IPR029063">
    <property type="entry name" value="SAM-dependent_MTases_sf"/>
</dbReference>
<dbReference type="KEGG" id="cvr:CHLNCDRAFT_136372"/>
<dbReference type="InterPro" id="IPR013216">
    <property type="entry name" value="Methyltransf_11"/>
</dbReference>
<dbReference type="GO" id="GO:0008757">
    <property type="term" value="F:S-adenosylmethionine-dependent methyltransferase activity"/>
    <property type="evidence" value="ECO:0007669"/>
    <property type="project" value="InterPro"/>
</dbReference>
<dbReference type="AlphaFoldDB" id="E1ZK82"/>
<dbReference type="SUPFAM" id="SSF53335">
    <property type="entry name" value="S-adenosyl-L-methionine-dependent methyltransferases"/>
    <property type="match status" value="1"/>
</dbReference>
<evidence type="ECO:0000256" key="3">
    <source>
        <dbReference type="ARBA" id="ARBA00022679"/>
    </source>
</evidence>
<accession>E1ZK82</accession>
<evidence type="ECO:0000259" key="4">
    <source>
        <dbReference type="Pfam" id="PF08241"/>
    </source>
</evidence>
<evidence type="ECO:0000256" key="1">
    <source>
        <dbReference type="ARBA" id="ARBA00008361"/>
    </source>
</evidence>
<sequence length="323" mass="36567">MAPPPFDGYEEDLLDDEVLQDEEEEWVELGDEGAPGFRAALFSSQAGLYARYRPNYPPHVYQRIYDFAEVASGGVRPGQGSQELALDIGCGPGNVTVELAKTYVQVVGVDPSKDQLDHAIQGPNIRYAQVAAEFLAHHLPPRSVDLIAMAETLHWLDHLRFYEQARLILKPTGCLAIWCYDLAEFEPNEAHPDAEGAEKANALMRAYTYSVIGPFWDNRRTYIDRRYAGLEPLASQFRVVERADMRMEHMWSMDHFVGFLRSWSPYAAFRKTYPDKEDPLVDLRAQLNKLLGVTDDAAATLRVTFPVFLLLIRDPVQPELPPL</sequence>
<dbReference type="OrthoDB" id="10027013at2759"/>
<proteinExistence type="inferred from homology"/>
<dbReference type="PANTHER" id="PTHR44942:SF4">
    <property type="entry name" value="METHYLTRANSFERASE TYPE 11 DOMAIN-CONTAINING PROTEIN"/>
    <property type="match status" value="1"/>
</dbReference>
<evidence type="ECO:0000313" key="5">
    <source>
        <dbReference type="EMBL" id="EFN53759.1"/>
    </source>
</evidence>
<dbReference type="EMBL" id="GL433850">
    <property type="protein sequence ID" value="EFN53759.1"/>
    <property type="molecule type" value="Genomic_DNA"/>
</dbReference>
<evidence type="ECO:0000313" key="6">
    <source>
        <dbReference type="Proteomes" id="UP000008141"/>
    </source>
</evidence>
<dbReference type="eggNOG" id="KOG3010">
    <property type="taxonomic scope" value="Eukaryota"/>
</dbReference>
<dbReference type="Gene3D" id="3.40.50.150">
    <property type="entry name" value="Vaccinia Virus protein VP39"/>
    <property type="match status" value="1"/>
</dbReference>
<gene>
    <name evidence="5" type="ORF">CHLNCDRAFT_136372</name>
</gene>
<keyword evidence="3" id="KW-0808">Transferase</keyword>
<dbReference type="FunCoup" id="E1ZK82">
    <property type="interactions" value="268"/>
</dbReference>
<dbReference type="CDD" id="cd02440">
    <property type="entry name" value="AdoMet_MTases"/>
    <property type="match status" value="1"/>
</dbReference>
<evidence type="ECO:0000256" key="2">
    <source>
        <dbReference type="ARBA" id="ARBA00022603"/>
    </source>
</evidence>
<dbReference type="OMA" id="AVHFFDT"/>
<feature type="domain" description="Methyltransferase type 11" evidence="4">
    <location>
        <begin position="86"/>
        <end position="177"/>
    </location>
</feature>
<dbReference type="InParanoid" id="E1ZK82"/>
<protein>
    <recommendedName>
        <fullName evidence="4">Methyltransferase type 11 domain-containing protein</fullName>
    </recommendedName>
</protein>
<dbReference type="GO" id="GO:0032259">
    <property type="term" value="P:methylation"/>
    <property type="evidence" value="ECO:0007669"/>
    <property type="project" value="UniProtKB-KW"/>
</dbReference>